<reference evidence="2" key="1">
    <citation type="submission" date="2021-03" db="EMBL/GenBank/DDBJ databases">
        <title>The complete genome sequence of Acetobacter sp. TBRC 12339.</title>
        <authorList>
            <person name="Charoenyingcharoen P."/>
            <person name="Yukphan P."/>
        </authorList>
    </citation>
    <scope>NUCLEOTIDE SEQUENCE</scope>
    <source>
        <strain evidence="2">TBRC 12339</strain>
    </source>
</reference>
<keyword evidence="3" id="KW-1185">Reference proteome</keyword>
<dbReference type="Proteomes" id="UP000664073">
    <property type="component" value="Unassembled WGS sequence"/>
</dbReference>
<evidence type="ECO:0000313" key="3">
    <source>
        <dbReference type="Proteomes" id="UP000664073"/>
    </source>
</evidence>
<feature type="chain" id="PRO_5037451785" evidence="1">
    <location>
        <begin position="19"/>
        <end position="247"/>
    </location>
</feature>
<dbReference type="EMBL" id="JAFVMH010000007">
    <property type="protein sequence ID" value="MBO1326046.1"/>
    <property type="molecule type" value="Genomic_DNA"/>
</dbReference>
<comment type="caution">
    <text evidence="2">The sequence shown here is derived from an EMBL/GenBank/DDBJ whole genome shotgun (WGS) entry which is preliminary data.</text>
</comment>
<sequence length="247" mass="24978">MALLPVSLPAAWSVPVAAGVPTLLGQSVAAGVRASASVTLATTLDDTLIGWADTQWGIFTSDNQPVVTSGRVRALDVQAGGTIATAPLENGSFLSYNKVRAPARYRVEMLCDGTSAGPGGAGMTDLLASAAALTGLSSGIGPSAALTIRRGFLQALDNLVADLGLYHVTTPETTYANVNVVGYSLRREAHRGVTLLWAELLLQEVRLGAGSIAGGTASPAGAPVQNGGTVQATDASQIEAATSGGFF</sequence>
<protein>
    <submittedName>
        <fullName evidence="2">Uncharacterized protein</fullName>
    </submittedName>
</protein>
<dbReference type="AlphaFoldDB" id="A0A939HP84"/>
<dbReference type="RefSeq" id="WP_207846735.1">
    <property type="nucleotide sequence ID" value="NZ_JAFVMH010000007.1"/>
</dbReference>
<evidence type="ECO:0000313" key="2">
    <source>
        <dbReference type="EMBL" id="MBO1326046.1"/>
    </source>
</evidence>
<organism evidence="2 3">
    <name type="scientific">Acetobacter garciniae</name>
    <dbReference type="NCBI Taxonomy" id="2817435"/>
    <lineage>
        <taxon>Bacteria</taxon>
        <taxon>Pseudomonadati</taxon>
        <taxon>Pseudomonadota</taxon>
        <taxon>Alphaproteobacteria</taxon>
        <taxon>Acetobacterales</taxon>
        <taxon>Acetobacteraceae</taxon>
        <taxon>Acetobacter</taxon>
    </lineage>
</organism>
<proteinExistence type="predicted"/>
<feature type="signal peptide" evidence="1">
    <location>
        <begin position="1"/>
        <end position="18"/>
    </location>
</feature>
<keyword evidence="1" id="KW-0732">Signal</keyword>
<evidence type="ECO:0000256" key="1">
    <source>
        <dbReference type="SAM" id="SignalP"/>
    </source>
</evidence>
<name>A0A939HP84_9PROT</name>
<gene>
    <name evidence="2" type="ORF">J2D77_12880</name>
</gene>
<accession>A0A939HP84</accession>